<evidence type="ECO:0000256" key="1">
    <source>
        <dbReference type="ARBA" id="ARBA00023015"/>
    </source>
</evidence>
<dbReference type="Gene3D" id="1.10.357.10">
    <property type="entry name" value="Tetracycline Repressor, domain 2"/>
    <property type="match status" value="1"/>
</dbReference>
<keyword evidence="7" id="KW-1185">Reference proteome</keyword>
<accession>A0ABT1HQ12</accession>
<dbReference type="SUPFAM" id="SSF48498">
    <property type="entry name" value="Tetracyclin repressor-like, C-terminal domain"/>
    <property type="match status" value="1"/>
</dbReference>
<dbReference type="InterPro" id="IPR011075">
    <property type="entry name" value="TetR_C"/>
</dbReference>
<dbReference type="InterPro" id="IPR036271">
    <property type="entry name" value="Tet_transcr_reg_TetR-rel_C_sf"/>
</dbReference>
<keyword evidence="3" id="KW-0804">Transcription</keyword>
<evidence type="ECO:0000256" key="2">
    <source>
        <dbReference type="ARBA" id="ARBA00023125"/>
    </source>
</evidence>
<dbReference type="Pfam" id="PF16925">
    <property type="entry name" value="TetR_C_13"/>
    <property type="match status" value="1"/>
</dbReference>
<dbReference type="PANTHER" id="PTHR47506">
    <property type="entry name" value="TRANSCRIPTIONAL REGULATORY PROTEIN"/>
    <property type="match status" value="1"/>
</dbReference>
<dbReference type="Gene3D" id="1.10.10.60">
    <property type="entry name" value="Homeodomain-like"/>
    <property type="match status" value="1"/>
</dbReference>
<dbReference type="RefSeq" id="WP_253668539.1">
    <property type="nucleotide sequence ID" value="NZ_JAMTCP010000004.1"/>
</dbReference>
<keyword evidence="2 4" id="KW-0238">DNA-binding</keyword>
<dbReference type="EMBL" id="JAMTCP010000004">
    <property type="protein sequence ID" value="MCP2257594.1"/>
    <property type="molecule type" value="Genomic_DNA"/>
</dbReference>
<evidence type="ECO:0000259" key="5">
    <source>
        <dbReference type="PROSITE" id="PS50977"/>
    </source>
</evidence>
<evidence type="ECO:0000256" key="3">
    <source>
        <dbReference type="ARBA" id="ARBA00023163"/>
    </source>
</evidence>
<dbReference type="Proteomes" id="UP001205311">
    <property type="component" value="Unassembled WGS sequence"/>
</dbReference>
<sequence length="190" mass="21041">MARPRTFDEERALEAAMRAFWAVGYEATTTEDLCAATGLGRSSVYNTFRSKRELFEKALAHYMEVRTAAVLDLLGSDLPTREKIRALLWQTVDADPDDPDGCLVVNTMVEVAPRDPKIAECLRRDHDRRLEALRRAFLAGQRAGEIDGDRNPDDLACFVIATITGMRVLVRGGADRAAVEAVANTALRAF</sequence>
<gene>
    <name evidence="6" type="ORF">LX15_001279</name>
</gene>
<dbReference type="PROSITE" id="PS50977">
    <property type="entry name" value="HTH_TETR_2"/>
    <property type="match status" value="1"/>
</dbReference>
<organism evidence="6 7">
    <name type="scientific">Streptoalloteichus tenebrarius (strain ATCC 17920 / DSM 40477 / JCM 4838 / CBS 697.72 / NBRC 16177 / NCIMB 11028 / NRRL B-12390 / A12253. 1 / ISP 5477)</name>
    <name type="common">Streptomyces tenebrarius</name>
    <dbReference type="NCBI Taxonomy" id="1933"/>
    <lineage>
        <taxon>Bacteria</taxon>
        <taxon>Bacillati</taxon>
        <taxon>Actinomycetota</taxon>
        <taxon>Actinomycetes</taxon>
        <taxon>Pseudonocardiales</taxon>
        <taxon>Pseudonocardiaceae</taxon>
        <taxon>Streptoalloteichus</taxon>
    </lineage>
</organism>
<proteinExistence type="predicted"/>
<feature type="DNA-binding region" description="H-T-H motif" evidence="4">
    <location>
        <begin position="29"/>
        <end position="48"/>
    </location>
</feature>
<dbReference type="SUPFAM" id="SSF46689">
    <property type="entry name" value="Homeodomain-like"/>
    <property type="match status" value="1"/>
</dbReference>
<dbReference type="InterPro" id="IPR001647">
    <property type="entry name" value="HTH_TetR"/>
</dbReference>
<evidence type="ECO:0000313" key="6">
    <source>
        <dbReference type="EMBL" id="MCP2257594.1"/>
    </source>
</evidence>
<comment type="caution">
    <text evidence="6">The sequence shown here is derived from an EMBL/GenBank/DDBJ whole genome shotgun (WGS) entry which is preliminary data.</text>
</comment>
<dbReference type="PANTHER" id="PTHR47506:SF1">
    <property type="entry name" value="HTH-TYPE TRANSCRIPTIONAL REGULATOR YJDC"/>
    <property type="match status" value="1"/>
</dbReference>
<protein>
    <submittedName>
        <fullName evidence="6">Transcriptional regulator, TetR family</fullName>
    </submittedName>
</protein>
<name>A0ABT1HQ12_STRSD</name>
<reference evidence="6 7" key="1">
    <citation type="submission" date="2022-06" db="EMBL/GenBank/DDBJ databases">
        <title>Genomic Encyclopedia of Archaeal and Bacterial Type Strains, Phase II (KMG-II): from individual species to whole genera.</title>
        <authorList>
            <person name="Goeker M."/>
        </authorList>
    </citation>
    <scope>NUCLEOTIDE SEQUENCE [LARGE SCALE GENOMIC DNA]</scope>
    <source>
        <strain evidence="6 7">DSM 40477</strain>
    </source>
</reference>
<evidence type="ECO:0000256" key="4">
    <source>
        <dbReference type="PROSITE-ProRule" id="PRU00335"/>
    </source>
</evidence>
<dbReference type="Pfam" id="PF00440">
    <property type="entry name" value="TetR_N"/>
    <property type="match status" value="1"/>
</dbReference>
<dbReference type="InterPro" id="IPR009057">
    <property type="entry name" value="Homeodomain-like_sf"/>
</dbReference>
<evidence type="ECO:0000313" key="7">
    <source>
        <dbReference type="Proteomes" id="UP001205311"/>
    </source>
</evidence>
<feature type="domain" description="HTH tetR-type" evidence="5">
    <location>
        <begin position="6"/>
        <end position="66"/>
    </location>
</feature>
<keyword evidence="1" id="KW-0805">Transcription regulation</keyword>